<evidence type="ECO:0000259" key="1">
    <source>
        <dbReference type="Pfam" id="PF00501"/>
    </source>
</evidence>
<dbReference type="Proteomes" id="UP000800200">
    <property type="component" value="Unassembled WGS sequence"/>
</dbReference>
<dbReference type="Pfam" id="PF00501">
    <property type="entry name" value="AMP-binding"/>
    <property type="match status" value="1"/>
</dbReference>
<protein>
    <submittedName>
        <fullName evidence="3">Acetyl-CoA synthetase-like protein</fullName>
    </submittedName>
</protein>
<dbReference type="Gene3D" id="3.40.50.12780">
    <property type="entry name" value="N-terminal domain of ligase-like"/>
    <property type="match status" value="1"/>
</dbReference>
<reference evidence="3" key="1">
    <citation type="journal article" date="2020" name="Stud. Mycol.">
        <title>101 Dothideomycetes genomes: a test case for predicting lifestyles and emergence of pathogens.</title>
        <authorList>
            <person name="Haridas S."/>
            <person name="Albert R."/>
            <person name="Binder M."/>
            <person name="Bloem J."/>
            <person name="Labutti K."/>
            <person name="Salamov A."/>
            <person name="Andreopoulos B."/>
            <person name="Baker S."/>
            <person name="Barry K."/>
            <person name="Bills G."/>
            <person name="Bluhm B."/>
            <person name="Cannon C."/>
            <person name="Castanera R."/>
            <person name="Culley D."/>
            <person name="Daum C."/>
            <person name="Ezra D."/>
            <person name="Gonzalez J."/>
            <person name="Henrissat B."/>
            <person name="Kuo A."/>
            <person name="Liang C."/>
            <person name="Lipzen A."/>
            <person name="Lutzoni F."/>
            <person name="Magnuson J."/>
            <person name="Mondo S."/>
            <person name="Nolan M."/>
            <person name="Ohm R."/>
            <person name="Pangilinan J."/>
            <person name="Park H.-J."/>
            <person name="Ramirez L."/>
            <person name="Alfaro M."/>
            <person name="Sun H."/>
            <person name="Tritt A."/>
            <person name="Yoshinaga Y."/>
            <person name="Zwiers L.-H."/>
            <person name="Turgeon B."/>
            <person name="Goodwin S."/>
            <person name="Spatafora J."/>
            <person name="Crous P."/>
            <person name="Grigoriev I."/>
        </authorList>
    </citation>
    <scope>NUCLEOTIDE SEQUENCE</scope>
    <source>
        <strain evidence="3">CBS 207.26</strain>
    </source>
</reference>
<dbReference type="GO" id="GO:0016405">
    <property type="term" value="F:CoA-ligase activity"/>
    <property type="evidence" value="ECO:0007669"/>
    <property type="project" value="TreeGrafter"/>
</dbReference>
<dbReference type="SUPFAM" id="SSF56801">
    <property type="entry name" value="Acetyl-CoA synthetase-like"/>
    <property type="match status" value="1"/>
</dbReference>
<accession>A0A6A6EMK1</accession>
<dbReference type="AlphaFoldDB" id="A0A6A6EMK1"/>
<organism evidence="3 4">
    <name type="scientific">Zopfia rhizophila CBS 207.26</name>
    <dbReference type="NCBI Taxonomy" id="1314779"/>
    <lineage>
        <taxon>Eukaryota</taxon>
        <taxon>Fungi</taxon>
        <taxon>Dikarya</taxon>
        <taxon>Ascomycota</taxon>
        <taxon>Pezizomycotina</taxon>
        <taxon>Dothideomycetes</taxon>
        <taxon>Dothideomycetes incertae sedis</taxon>
        <taxon>Zopfiaceae</taxon>
        <taxon>Zopfia</taxon>
    </lineage>
</organism>
<dbReference type="InterPro" id="IPR020845">
    <property type="entry name" value="AMP-binding_CS"/>
</dbReference>
<dbReference type="PANTHER" id="PTHR24096:SF422">
    <property type="entry name" value="BCDNA.GH02901"/>
    <property type="match status" value="1"/>
</dbReference>
<dbReference type="OrthoDB" id="6509636at2759"/>
<dbReference type="PROSITE" id="PS00455">
    <property type="entry name" value="AMP_BINDING"/>
    <property type="match status" value="1"/>
</dbReference>
<sequence length="404" mass="44964">MVDVLTRALARKVGWRVNEGTEFERVVGIFALNPVEELSHQLATSNCKALFTATSLLQVALKAAKTKGKLLLGLEPIKWSKRQGARQTAFLCYSSGTSGLPRAVTMSNFNVIANIVQLPLFNQQDRNNLALRYRDLGLGLLPQSHFYSWIIICHELTYSEDSVIVLRKFKLDTYLRSVEEYRINTLYPVLPIFSEARMGWCCAFWLGSNGDTLVCIPGLESYAAVMLGDTDGRDITSYNQPGEVLVKSPSIVLGCLNNEKANQETFAELPQGRFGNEHQWIVDRIQELIKNKGHQVVPAELEPCLLKHPSVADCAVIPVPDGRAGEVPKAFVFRPGTCPSEEVQRYVHDQISSHKWIKGSIEFVDSISKSPSGRILRRFKRPGKGAGNGQVVELLSIKILGNLR</sequence>
<proteinExistence type="predicted"/>
<dbReference type="EMBL" id="ML994615">
    <property type="protein sequence ID" value="KAF2192511.1"/>
    <property type="molecule type" value="Genomic_DNA"/>
</dbReference>
<dbReference type="PANTHER" id="PTHR24096">
    <property type="entry name" value="LONG-CHAIN-FATTY-ACID--COA LIGASE"/>
    <property type="match status" value="1"/>
</dbReference>
<dbReference type="InterPro" id="IPR045851">
    <property type="entry name" value="AMP-bd_C_sf"/>
</dbReference>
<evidence type="ECO:0000313" key="3">
    <source>
        <dbReference type="EMBL" id="KAF2192511.1"/>
    </source>
</evidence>
<feature type="domain" description="AMP-dependent synthetase/ligase" evidence="1">
    <location>
        <begin position="26"/>
        <end position="193"/>
    </location>
</feature>
<name>A0A6A6EMK1_9PEZI</name>
<gene>
    <name evidence="3" type="ORF">K469DRAFT_735484</name>
</gene>
<dbReference type="InterPro" id="IPR042099">
    <property type="entry name" value="ANL_N_sf"/>
</dbReference>
<feature type="domain" description="AMP-binding enzyme C-terminal" evidence="2">
    <location>
        <begin position="300"/>
        <end position="373"/>
    </location>
</feature>
<dbReference type="InterPro" id="IPR025110">
    <property type="entry name" value="AMP-bd_C"/>
</dbReference>
<keyword evidence="4" id="KW-1185">Reference proteome</keyword>
<evidence type="ECO:0000313" key="4">
    <source>
        <dbReference type="Proteomes" id="UP000800200"/>
    </source>
</evidence>
<dbReference type="Gene3D" id="3.40.50.980">
    <property type="match status" value="2"/>
</dbReference>
<dbReference type="InterPro" id="IPR000873">
    <property type="entry name" value="AMP-dep_synth/lig_dom"/>
</dbReference>
<evidence type="ECO:0000259" key="2">
    <source>
        <dbReference type="Pfam" id="PF13193"/>
    </source>
</evidence>
<dbReference type="Gene3D" id="3.30.300.30">
    <property type="match status" value="1"/>
</dbReference>
<dbReference type="Pfam" id="PF13193">
    <property type="entry name" value="AMP-binding_C"/>
    <property type="match status" value="1"/>
</dbReference>